<proteinExistence type="inferred from homology"/>
<dbReference type="InterPro" id="IPR022755">
    <property type="entry name" value="Znf_C2H2_jaz"/>
</dbReference>
<comment type="subcellular location">
    <subcellularLocation>
        <location evidence="1">Cytoplasm</location>
    </subcellularLocation>
</comment>
<dbReference type="SMART" id="SM00355">
    <property type="entry name" value="ZnF_C2H2"/>
    <property type="match status" value="4"/>
</dbReference>
<evidence type="ECO:0000256" key="8">
    <source>
        <dbReference type="ARBA" id="ARBA00034126"/>
    </source>
</evidence>
<comment type="caution">
    <text evidence="10">The sequence shown here is derived from an EMBL/GenBank/DDBJ whole genome shotgun (WGS) entry which is preliminary data.</text>
</comment>
<dbReference type="GO" id="GO:0030687">
    <property type="term" value="C:preribosome, large subunit precursor"/>
    <property type="evidence" value="ECO:0007669"/>
    <property type="project" value="TreeGrafter"/>
</dbReference>
<dbReference type="EMBL" id="JAJJHW010000095">
    <property type="protein sequence ID" value="KAH8387207.1"/>
    <property type="molecule type" value="Genomic_DNA"/>
</dbReference>
<name>A0AAD4PRV5_9MUSC</name>
<dbReference type="SUPFAM" id="SSF57667">
    <property type="entry name" value="beta-beta-alpha zinc fingers"/>
    <property type="match status" value="2"/>
</dbReference>
<dbReference type="InterPro" id="IPR040025">
    <property type="entry name" value="Znf622/Rei1/Reh1"/>
</dbReference>
<dbReference type="Pfam" id="PF12756">
    <property type="entry name" value="zf-C2H2_2"/>
    <property type="match status" value="1"/>
</dbReference>
<dbReference type="GO" id="GO:0008270">
    <property type="term" value="F:zinc ion binding"/>
    <property type="evidence" value="ECO:0007669"/>
    <property type="project" value="UniProtKB-KW"/>
</dbReference>
<keyword evidence="7" id="KW-0862">Zinc</keyword>
<accession>A0AAD4PRV5</accession>
<evidence type="ECO:0000256" key="4">
    <source>
        <dbReference type="ARBA" id="ARBA00022723"/>
    </source>
</evidence>
<evidence type="ECO:0000259" key="9">
    <source>
        <dbReference type="PROSITE" id="PS00028"/>
    </source>
</evidence>
<dbReference type="Gene3D" id="3.30.160.60">
    <property type="entry name" value="Classic Zinc Finger"/>
    <property type="match status" value="1"/>
</dbReference>
<feature type="domain" description="C2H2-type" evidence="9">
    <location>
        <begin position="6"/>
        <end position="28"/>
    </location>
</feature>
<dbReference type="Pfam" id="PF12171">
    <property type="entry name" value="zf-C2H2_jaz"/>
    <property type="match status" value="1"/>
</dbReference>
<keyword evidence="3" id="KW-0690">Ribosome biogenesis</keyword>
<dbReference type="GO" id="GO:0003676">
    <property type="term" value="F:nucleic acid binding"/>
    <property type="evidence" value="ECO:0007669"/>
    <property type="project" value="InterPro"/>
</dbReference>
<dbReference type="PANTHER" id="PTHR13182:SF8">
    <property type="entry name" value="CYTOPLASMIC 60S SUBUNIT BIOGENESIS FACTOR ZNF622"/>
    <property type="match status" value="1"/>
</dbReference>
<dbReference type="InterPro" id="IPR041661">
    <property type="entry name" value="ZN622/Rei1/Reh1_Znf-C2H2"/>
</dbReference>
<dbReference type="SMART" id="SM00451">
    <property type="entry name" value="ZnF_U1"/>
    <property type="match status" value="2"/>
</dbReference>
<dbReference type="PANTHER" id="PTHR13182">
    <property type="entry name" value="ZINC FINGER PROTEIN 622"/>
    <property type="match status" value="1"/>
</dbReference>
<keyword evidence="2" id="KW-0963">Cytoplasm</keyword>
<sequence length="426" mass="48947">MSHFTCINCDARFASAEVQREHYKTDWHRYNLKRRVAQLPPVAAEEFQQRVLSARNATETAIEEQQMSIYCSACCKQFGNQKAHDNHLNSKKHKEAVARFEQKEPQASSSSTPASLCVKSIVNPRPHPALAAAMAGKGRLAFAERSMQVDEADDDADFEDIEEEEVDSDEWDKIAENPLTERDCLFCSEQSEDLVANLKHMSVAHSFFIPDVEYCTDVEGLLYYLGEKVANYFICLWCNDRGKTFYSLDAVRKHMLDKGHCQMLHEGVALAEYAEYYDYSSSYPDNVSVLSINNRKHLKLYLSLSFSHMQKEGMDIDEEVVPELLDGDEYQLVLPSGAVIGHRSLLRYYKQRLHPERAAVIKKSDRKLHRVLSEYRALGWTQTQQQAAARKAKDIHLMKRVQSKWQMQLGTKANKLQKHYRAQVLI</sequence>
<evidence type="ECO:0000256" key="2">
    <source>
        <dbReference type="ARBA" id="ARBA00022490"/>
    </source>
</evidence>
<evidence type="ECO:0000256" key="5">
    <source>
        <dbReference type="ARBA" id="ARBA00022737"/>
    </source>
</evidence>
<protein>
    <recommendedName>
        <fullName evidence="9">C2H2-type domain-containing protein</fullName>
    </recommendedName>
</protein>
<reference evidence="10" key="1">
    <citation type="journal article" date="2021" name="Mol. Ecol. Resour.">
        <title>Phylogenomic analyses of the genus Drosophila reveals genomic signals of climate adaptation.</title>
        <authorList>
            <person name="Li F."/>
            <person name="Rane R.V."/>
            <person name="Luria V."/>
            <person name="Xiong Z."/>
            <person name="Chen J."/>
            <person name="Li Z."/>
            <person name="Catullo R.A."/>
            <person name="Griffin P.C."/>
            <person name="Schiffer M."/>
            <person name="Pearce S."/>
            <person name="Lee S.F."/>
            <person name="McElroy K."/>
            <person name="Stocker A."/>
            <person name="Shirriffs J."/>
            <person name="Cockerell F."/>
            <person name="Coppin C."/>
            <person name="Sgro C.M."/>
            <person name="Karger A."/>
            <person name="Cain J.W."/>
            <person name="Weber J.A."/>
            <person name="Santpere G."/>
            <person name="Kirschner M.W."/>
            <person name="Hoffmann A.A."/>
            <person name="Oakeshott J.G."/>
            <person name="Zhang G."/>
        </authorList>
    </citation>
    <scope>NUCLEOTIDE SEQUENCE</scope>
    <source>
        <strain evidence="10">BGI-SZ-2011g</strain>
    </source>
</reference>
<dbReference type="AlphaFoldDB" id="A0AAD4PRV5"/>
<keyword evidence="4" id="KW-0479">Metal-binding</keyword>
<dbReference type="GO" id="GO:0042273">
    <property type="term" value="P:ribosomal large subunit biogenesis"/>
    <property type="evidence" value="ECO:0007669"/>
    <property type="project" value="TreeGrafter"/>
</dbReference>
<evidence type="ECO:0000313" key="10">
    <source>
        <dbReference type="EMBL" id="KAH8387207.1"/>
    </source>
</evidence>
<evidence type="ECO:0000256" key="7">
    <source>
        <dbReference type="ARBA" id="ARBA00022833"/>
    </source>
</evidence>
<evidence type="ECO:0000313" key="11">
    <source>
        <dbReference type="Proteomes" id="UP001200034"/>
    </source>
</evidence>
<keyword evidence="6" id="KW-0863">Zinc-finger</keyword>
<keyword evidence="5" id="KW-0677">Repeat</keyword>
<dbReference type="Proteomes" id="UP001200034">
    <property type="component" value="Unassembled WGS sequence"/>
</dbReference>
<evidence type="ECO:0000256" key="6">
    <source>
        <dbReference type="ARBA" id="ARBA00022771"/>
    </source>
</evidence>
<dbReference type="PROSITE" id="PS00028">
    <property type="entry name" value="ZINC_FINGER_C2H2_1"/>
    <property type="match status" value="1"/>
</dbReference>
<organism evidence="10 11">
    <name type="scientific">Drosophila rubida</name>
    <dbReference type="NCBI Taxonomy" id="30044"/>
    <lineage>
        <taxon>Eukaryota</taxon>
        <taxon>Metazoa</taxon>
        <taxon>Ecdysozoa</taxon>
        <taxon>Arthropoda</taxon>
        <taxon>Hexapoda</taxon>
        <taxon>Insecta</taxon>
        <taxon>Pterygota</taxon>
        <taxon>Neoptera</taxon>
        <taxon>Endopterygota</taxon>
        <taxon>Diptera</taxon>
        <taxon>Brachycera</taxon>
        <taxon>Muscomorpha</taxon>
        <taxon>Ephydroidea</taxon>
        <taxon>Drosophilidae</taxon>
        <taxon>Drosophila</taxon>
    </lineage>
</organism>
<keyword evidence="11" id="KW-1185">Reference proteome</keyword>
<dbReference type="InterPro" id="IPR013087">
    <property type="entry name" value="Znf_C2H2_type"/>
</dbReference>
<gene>
    <name evidence="10" type="ORF">KR093_005489</name>
</gene>
<dbReference type="InterPro" id="IPR003604">
    <property type="entry name" value="Matrin/U1-like-C_Znf_C2H2"/>
</dbReference>
<dbReference type="GO" id="GO:0005737">
    <property type="term" value="C:cytoplasm"/>
    <property type="evidence" value="ECO:0007669"/>
    <property type="project" value="UniProtKB-SubCell"/>
</dbReference>
<dbReference type="InterPro" id="IPR036236">
    <property type="entry name" value="Znf_C2H2_sf"/>
</dbReference>
<evidence type="ECO:0000256" key="3">
    <source>
        <dbReference type="ARBA" id="ARBA00022517"/>
    </source>
</evidence>
<comment type="similarity">
    <text evidence="8">Belongs to the REI1 family.</text>
</comment>
<evidence type="ECO:0000256" key="1">
    <source>
        <dbReference type="ARBA" id="ARBA00004496"/>
    </source>
</evidence>